<dbReference type="Gene3D" id="3.40.970.30">
    <property type="entry name" value="yp_829618.1 like domains"/>
    <property type="match status" value="1"/>
</dbReference>
<dbReference type="RefSeq" id="WP_254746551.1">
    <property type="nucleotide sequence ID" value="NZ_JANCLV010000001.1"/>
</dbReference>
<evidence type="ECO:0000313" key="2">
    <source>
        <dbReference type="EMBL" id="MCP8998138.1"/>
    </source>
</evidence>
<evidence type="ECO:0000259" key="1">
    <source>
        <dbReference type="Pfam" id="PF25056"/>
    </source>
</evidence>
<dbReference type="Pfam" id="PF25056">
    <property type="entry name" value="DUF7793"/>
    <property type="match status" value="1"/>
</dbReference>
<gene>
    <name evidence="2" type="ORF">NFC73_00080</name>
</gene>
<sequence length="122" mass="13546">MKNQTVEGERAAVDLRGGVVHLRWTHGAVVTEADVRDVMAKVSILCSGRRRPLLVDMHWMEGLGSKARDAFAGRWPLTRVAVVGTSPVDNVILVFYLARHRPDCPTRFFTSTADAMAWLKTA</sequence>
<feature type="domain" description="DUF7793" evidence="1">
    <location>
        <begin position="15"/>
        <end position="121"/>
    </location>
</feature>
<accession>A0ABT1LKB4</accession>
<evidence type="ECO:0000313" key="3">
    <source>
        <dbReference type="Proteomes" id="UP001524318"/>
    </source>
</evidence>
<proteinExistence type="predicted"/>
<dbReference type="EMBL" id="JANCLV010000001">
    <property type="protein sequence ID" value="MCP8998138.1"/>
    <property type="molecule type" value="Genomic_DNA"/>
</dbReference>
<name>A0ABT1LKB4_9MICC</name>
<comment type="caution">
    <text evidence="2">The sequence shown here is derived from an EMBL/GenBank/DDBJ whole genome shotgun (WGS) entry which is preliminary data.</text>
</comment>
<keyword evidence="3" id="KW-1185">Reference proteome</keyword>
<dbReference type="Proteomes" id="UP001524318">
    <property type="component" value="Unassembled WGS sequence"/>
</dbReference>
<dbReference type="InterPro" id="IPR056695">
    <property type="entry name" value="DUF7793"/>
</dbReference>
<dbReference type="Gene3D" id="3.40.1680.10">
    <property type="entry name" value="yp_829618.1 domain like"/>
    <property type="match status" value="1"/>
</dbReference>
<organism evidence="2 3">
    <name type="scientific">Pseudarthrobacter humi</name>
    <dbReference type="NCBI Taxonomy" id="2952523"/>
    <lineage>
        <taxon>Bacteria</taxon>
        <taxon>Bacillati</taxon>
        <taxon>Actinomycetota</taxon>
        <taxon>Actinomycetes</taxon>
        <taxon>Micrococcales</taxon>
        <taxon>Micrococcaceae</taxon>
        <taxon>Pseudarthrobacter</taxon>
    </lineage>
</organism>
<reference evidence="2 3" key="1">
    <citation type="submission" date="2022-06" db="EMBL/GenBank/DDBJ databases">
        <title>Pseudarthrobacter sp. strain RMG13 Genome sequencing and assembly.</title>
        <authorList>
            <person name="Kim I."/>
        </authorList>
    </citation>
    <scope>NUCLEOTIDE SEQUENCE [LARGE SCALE GENOMIC DNA]</scope>
    <source>
        <strain evidence="2 3">RMG13</strain>
    </source>
</reference>
<protein>
    <submittedName>
        <fullName evidence="2">STAS/SEC14 domain-containing protein</fullName>
    </submittedName>
</protein>